<evidence type="ECO:0000313" key="3">
    <source>
        <dbReference type="Proteomes" id="UP000658278"/>
    </source>
</evidence>
<sequence length="255" mass="27866">MRLFKLTLTTLFRQKTWLISAFLVLVMPFVLPMISSASENPGATKPALAQAAWSMAWLSAILWGFFAAARAGENLSRSGLGEYFQTTGLSATRQLAEIWAAILVYVAPLGIAAALITIFAASPAKPDERSMWLANNLQYAILFVVVIAPLIALAIAVASRFGGITGFLTTAGICVYGLYGVGYMKMLLHIEHNSVLAWIWSASPHYHLADPTERLRYKLGAIEWSQFPTLLAYFVGIFLLYAALSRAIFRVKAAA</sequence>
<keyword evidence="1" id="KW-1133">Transmembrane helix</keyword>
<feature type="transmembrane region" description="Helical" evidence="1">
    <location>
        <begin position="98"/>
        <end position="119"/>
    </location>
</feature>
<dbReference type="AlphaFoldDB" id="A0A934RD29"/>
<dbReference type="Proteomes" id="UP000658278">
    <property type="component" value="Unassembled WGS sequence"/>
</dbReference>
<reference evidence="2" key="1">
    <citation type="submission" date="2021-01" db="EMBL/GenBank/DDBJ databases">
        <title>Modified the classification status of verrucomicrobia.</title>
        <authorList>
            <person name="Feng X."/>
        </authorList>
    </citation>
    <scope>NUCLEOTIDE SEQUENCE</scope>
    <source>
        <strain evidence="2">KCTC 22201</strain>
    </source>
</reference>
<feature type="transmembrane region" description="Helical" evidence="1">
    <location>
        <begin position="164"/>
        <end position="184"/>
    </location>
</feature>
<keyword evidence="3" id="KW-1185">Reference proteome</keyword>
<accession>A0A934RD29</accession>
<evidence type="ECO:0000256" key="1">
    <source>
        <dbReference type="SAM" id="Phobius"/>
    </source>
</evidence>
<feature type="transmembrane region" description="Helical" evidence="1">
    <location>
        <begin position="230"/>
        <end position="249"/>
    </location>
</feature>
<name>A0A934RD29_9BACT</name>
<feature type="transmembrane region" description="Helical" evidence="1">
    <location>
        <begin position="139"/>
        <end position="157"/>
    </location>
</feature>
<proteinExistence type="predicted"/>
<protein>
    <submittedName>
        <fullName evidence="2">Uncharacterized protein</fullName>
    </submittedName>
</protein>
<keyword evidence="1" id="KW-0472">Membrane</keyword>
<feature type="transmembrane region" description="Helical" evidence="1">
    <location>
        <begin position="47"/>
        <end position="69"/>
    </location>
</feature>
<comment type="caution">
    <text evidence="2">The sequence shown here is derived from an EMBL/GenBank/DDBJ whole genome shotgun (WGS) entry which is preliminary data.</text>
</comment>
<organism evidence="2 3">
    <name type="scientific">Haloferula rosea</name>
    <dbReference type="NCBI Taxonomy" id="490093"/>
    <lineage>
        <taxon>Bacteria</taxon>
        <taxon>Pseudomonadati</taxon>
        <taxon>Verrucomicrobiota</taxon>
        <taxon>Verrucomicrobiia</taxon>
        <taxon>Verrucomicrobiales</taxon>
        <taxon>Verrucomicrobiaceae</taxon>
        <taxon>Haloferula</taxon>
    </lineage>
</organism>
<dbReference type="EMBL" id="JAENII010000005">
    <property type="protein sequence ID" value="MBK1827049.1"/>
    <property type="molecule type" value="Genomic_DNA"/>
</dbReference>
<gene>
    <name evidence="2" type="ORF">JIN81_08460</name>
</gene>
<dbReference type="RefSeq" id="WP_200278497.1">
    <property type="nucleotide sequence ID" value="NZ_JAENII010000005.1"/>
</dbReference>
<keyword evidence="1" id="KW-0812">Transmembrane</keyword>
<evidence type="ECO:0000313" key="2">
    <source>
        <dbReference type="EMBL" id="MBK1827049.1"/>
    </source>
</evidence>